<dbReference type="InterPro" id="IPR003018">
    <property type="entry name" value="GAF"/>
</dbReference>
<dbReference type="PROSITE" id="PS50109">
    <property type="entry name" value="HIS_KIN"/>
    <property type="match status" value="1"/>
</dbReference>
<protein>
    <recommendedName>
        <fullName evidence="2">histidine kinase</fullName>
        <ecNumber evidence="2">2.7.13.3</ecNumber>
    </recommendedName>
</protein>
<evidence type="ECO:0000256" key="2">
    <source>
        <dbReference type="ARBA" id="ARBA00012438"/>
    </source>
</evidence>
<dbReference type="InterPro" id="IPR005467">
    <property type="entry name" value="His_kinase_dom"/>
</dbReference>
<dbReference type="Gene3D" id="3.30.450.40">
    <property type="match status" value="1"/>
</dbReference>
<dbReference type="PANTHER" id="PTHR43304:SF1">
    <property type="entry name" value="PAC DOMAIN-CONTAINING PROTEIN"/>
    <property type="match status" value="1"/>
</dbReference>
<dbReference type="InterPro" id="IPR003594">
    <property type="entry name" value="HATPase_dom"/>
</dbReference>
<evidence type="ECO:0000256" key="4">
    <source>
        <dbReference type="ARBA" id="ARBA00022679"/>
    </source>
</evidence>
<dbReference type="SUPFAM" id="SSF55874">
    <property type="entry name" value="ATPase domain of HSP90 chaperone/DNA topoisomerase II/histidine kinase"/>
    <property type="match status" value="1"/>
</dbReference>
<evidence type="ECO:0000256" key="5">
    <source>
        <dbReference type="ARBA" id="ARBA00022777"/>
    </source>
</evidence>
<keyword evidence="5" id="KW-0418">Kinase</keyword>
<keyword evidence="8" id="KW-1185">Reference proteome</keyword>
<evidence type="ECO:0000313" key="8">
    <source>
        <dbReference type="Proteomes" id="UP000321567"/>
    </source>
</evidence>
<name>A0A512H581_9PROT</name>
<dbReference type="InterPro" id="IPR036890">
    <property type="entry name" value="HATPase_C_sf"/>
</dbReference>
<dbReference type="Gene3D" id="3.30.565.10">
    <property type="entry name" value="Histidine kinase-like ATPase, C-terminal domain"/>
    <property type="match status" value="1"/>
</dbReference>
<dbReference type="Proteomes" id="UP000321567">
    <property type="component" value="Unassembled WGS sequence"/>
</dbReference>
<feature type="domain" description="Histidine kinase" evidence="6">
    <location>
        <begin position="321"/>
        <end position="536"/>
    </location>
</feature>
<dbReference type="InterPro" id="IPR052162">
    <property type="entry name" value="Sensor_kinase/Photoreceptor"/>
</dbReference>
<accession>A0A512H581</accession>
<comment type="catalytic activity">
    <reaction evidence="1">
        <text>ATP + protein L-histidine = ADP + protein N-phospho-L-histidine.</text>
        <dbReference type="EC" id="2.7.13.3"/>
    </reaction>
</comment>
<gene>
    <name evidence="7" type="ORF">ROR02_07630</name>
</gene>
<evidence type="ECO:0000313" key="7">
    <source>
        <dbReference type="EMBL" id="GEO80632.1"/>
    </source>
</evidence>
<dbReference type="EMBL" id="BJZO01000013">
    <property type="protein sequence ID" value="GEO80632.1"/>
    <property type="molecule type" value="Genomic_DNA"/>
</dbReference>
<evidence type="ECO:0000256" key="1">
    <source>
        <dbReference type="ARBA" id="ARBA00000085"/>
    </source>
</evidence>
<proteinExistence type="predicted"/>
<dbReference type="InterPro" id="IPR029016">
    <property type="entry name" value="GAF-like_dom_sf"/>
</dbReference>
<keyword evidence="4" id="KW-0808">Transferase</keyword>
<dbReference type="Gene3D" id="3.30.450.20">
    <property type="entry name" value="PAS domain"/>
    <property type="match status" value="1"/>
</dbReference>
<comment type="caution">
    <text evidence="7">The sequence shown here is derived from an EMBL/GenBank/DDBJ whole genome shotgun (WGS) entry which is preliminary data.</text>
</comment>
<dbReference type="SUPFAM" id="SSF55781">
    <property type="entry name" value="GAF domain-like"/>
    <property type="match status" value="1"/>
</dbReference>
<keyword evidence="3" id="KW-0597">Phosphoprotein</keyword>
<dbReference type="RefSeq" id="WP_170244947.1">
    <property type="nucleotide sequence ID" value="NZ_BJZO01000013.1"/>
</dbReference>
<dbReference type="SMART" id="SM00065">
    <property type="entry name" value="GAF"/>
    <property type="match status" value="1"/>
</dbReference>
<reference evidence="7 8" key="1">
    <citation type="submission" date="2019-07" db="EMBL/GenBank/DDBJ databases">
        <title>Whole genome shotgun sequence of Rhodospirillum oryzae NBRC 107573.</title>
        <authorList>
            <person name="Hosoyama A."/>
            <person name="Uohara A."/>
            <person name="Ohji S."/>
            <person name="Ichikawa N."/>
        </authorList>
    </citation>
    <scope>NUCLEOTIDE SEQUENCE [LARGE SCALE GENOMIC DNA]</scope>
    <source>
        <strain evidence="7 8">NBRC 107573</strain>
    </source>
</reference>
<dbReference type="Pfam" id="PF13185">
    <property type="entry name" value="GAF_2"/>
    <property type="match status" value="1"/>
</dbReference>
<evidence type="ECO:0000256" key="3">
    <source>
        <dbReference type="ARBA" id="ARBA00022553"/>
    </source>
</evidence>
<dbReference type="PANTHER" id="PTHR43304">
    <property type="entry name" value="PHYTOCHROME-LIKE PROTEIN CPH1"/>
    <property type="match status" value="1"/>
</dbReference>
<organism evidence="7 8">
    <name type="scientific">Pararhodospirillum oryzae</name>
    <dbReference type="NCBI Taxonomy" id="478448"/>
    <lineage>
        <taxon>Bacteria</taxon>
        <taxon>Pseudomonadati</taxon>
        <taxon>Pseudomonadota</taxon>
        <taxon>Alphaproteobacteria</taxon>
        <taxon>Rhodospirillales</taxon>
        <taxon>Rhodospirillaceae</taxon>
        <taxon>Pararhodospirillum</taxon>
    </lineage>
</organism>
<evidence type="ECO:0000259" key="6">
    <source>
        <dbReference type="PROSITE" id="PS50109"/>
    </source>
</evidence>
<dbReference type="AlphaFoldDB" id="A0A512H581"/>
<dbReference type="Pfam" id="PF02518">
    <property type="entry name" value="HATPase_c"/>
    <property type="match status" value="1"/>
</dbReference>
<dbReference type="GO" id="GO:0004673">
    <property type="term" value="F:protein histidine kinase activity"/>
    <property type="evidence" value="ECO:0007669"/>
    <property type="project" value="UniProtKB-EC"/>
</dbReference>
<sequence>MDAQTFLVWQKRILASILQGANIHAALDALVRFIEEMNPGLICSIMLLRGGRLYFGAGPSLPEFYHKAVDGVEIGEGVGSCGTAAFRGQTVVVPDILAHPYWAAFTELMRPTGLAACWSEPIRATDGSVRGTFALYYRTIHTPSVQELEQIRVLADLAGTLVEYCTHIEARQIIEERLSTLAASIPGAVYELRVNPNGTMSFPFISAGIRALLGKPLGPVVPDARVMLDLIPATHRPTLLDSLQQSSITLEPWRHDFPVEVGDKLGWVRAHALPRRTPDGATVWSGLMVDVSGEKAVEAALAHAQGALARAARDVRTLSGAVASQLQDPVRVLAGVLALLHRRLEGAMGRDDLDLLDYAGTATTRLKEQLDAVQTLARVMSTTAPGEPVDLGRALAEATEAWASEMNRLGAEVVVAAGLPTLNGVESALVEMFRSLIGLALDRVHPDRPLRLIVDTRETAGTWEISLVDNGTGLSPSRPDEVPLEADAPFAPAAWGGQYLGFALVERVACGHAGTLRVEHRPGEGTTVTLAFRRPS</sequence>
<dbReference type="EC" id="2.7.13.3" evidence="2"/>